<evidence type="ECO:0000313" key="2">
    <source>
        <dbReference type="Proteomes" id="UP000295313"/>
    </source>
</evidence>
<proteinExistence type="predicted"/>
<protein>
    <submittedName>
        <fullName evidence="1">Uncharacterized protein</fullName>
    </submittedName>
</protein>
<reference evidence="1 2" key="1">
    <citation type="submission" date="2019-03" db="EMBL/GenBank/DDBJ databases">
        <title>Genomic Encyclopedia of Type Strains, Phase III (KMG-III): the genomes of soil and plant-associated and newly described type strains.</title>
        <authorList>
            <person name="Whitman W."/>
        </authorList>
    </citation>
    <scope>NUCLEOTIDE SEQUENCE [LARGE SCALE GENOMIC DNA]</scope>
    <source>
        <strain evidence="1 2">CGMCC 1.12802</strain>
    </source>
</reference>
<dbReference type="EMBL" id="SOEO01000001">
    <property type="protein sequence ID" value="TDX86861.1"/>
    <property type="molecule type" value="Genomic_DNA"/>
</dbReference>
<comment type="caution">
    <text evidence="1">The sequence shown here is derived from an EMBL/GenBank/DDBJ whole genome shotgun (WGS) entry which is preliminary data.</text>
</comment>
<sequence length="215" mass="24313">MGTEKHFSNHLFSFFLLSKKKFFGLLFLCFFCLVSAHVEIENGENVEVENDSASVEKIESVDQIEISNPSQVKIYVTAGTTIVNTTDQKLTIVQIEAPKQTSKDNHFSAPKKLLATKKSVVKPLKKVEQKKYVNDYHFSGAIPSQIHFSTLTKASFAILNFSSQEKTNNGIVTLFLFDFKNTSINIEPELFLYSDFIFSNLHLTTFSVRPPPFLS</sequence>
<name>A0A4V3H2Y4_9FLAO</name>
<evidence type="ECO:0000313" key="1">
    <source>
        <dbReference type="EMBL" id="TDX86861.1"/>
    </source>
</evidence>
<dbReference type="AlphaFoldDB" id="A0A4V3H2Y4"/>
<gene>
    <name evidence="1" type="ORF">B0I22_1021</name>
</gene>
<organism evidence="1 2">
    <name type="scientific">Epilithonimonas xixisoli</name>
    <dbReference type="NCBI Taxonomy" id="1476462"/>
    <lineage>
        <taxon>Bacteria</taxon>
        <taxon>Pseudomonadati</taxon>
        <taxon>Bacteroidota</taxon>
        <taxon>Flavobacteriia</taxon>
        <taxon>Flavobacteriales</taxon>
        <taxon>Weeksellaceae</taxon>
        <taxon>Chryseobacterium group</taxon>
        <taxon>Epilithonimonas</taxon>
    </lineage>
</organism>
<dbReference type="Proteomes" id="UP000295313">
    <property type="component" value="Unassembled WGS sequence"/>
</dbReference>
<accession>A0A4V3H2Y4</accession>
<keyword evidence="2" id="KW-1185">Reference proteome</keyword>